<sequence length="56" mass="6221">MRSFLDQSRKRENRAGFSAFAGPAIAVHPPGSERDFVIAPRVTNTKVVCYNLAQDK</sequence>
<organism evidence="1">
    <name type="scientific">uncultured Pleomorphomonas sp</name>
    <dbReference type="NCBI Taxonomy" id="442121"/>
    <lineage>
        <taxon>Bacteria</taxon>
        <taxon>Pseudomonadati</taxon>
        <taxon>Pseudomonadota</taxon>
        <taxon>Alphaproteobacteria</taxon>
        <taxon>Hyphomicrobiales</taxon>
        <taxon>Pleomorphomonadaceae</taxon>
        <taxon>Pleomorphomonas</taxon>
        <taxon>environmental samples</taxon>
    </lineage>
</organism>
<protein>
    <submittedName>
        <fullName evidence="1">Uncharacterized protein</fullName>
    </submittedName>
</protein>
<proteinExistence type="predicted"/>
<accession>A0A212LCG5</accession>
<evidence type="ECO:0000313" key="1">
    <source>
        <dbReference type="EMBL" id="SCM75263.1"/>
    </source>
</evidence>
<dbReference type="AlphaFoldDB" id="A0A212LCG5"/>
<dbReference type="EMBL" id="FMJD01000005">
    <property type="protein sequence ID" value="SCM75263.1"/>
    <property type="molecule type" value="Genomic_DNA"/>
</dbReference>
<gene>
    <name evidence="1" type="ORF">KL86PLE_130664</name>
</gene>
<name>A0A212LCG5_9HYPH</name>
<reference evidence="1" key="1">
    <citation type="submission" date="2016-08" db="EMBL/GenBank/DDBJ databases">
        <authorList>
            <person name="Seilhamer J.J."/>
        </authorList>
    </citation>
    <scope>NUCLEOTIDE SEQUENCE</scope>
    <source>
        <strain evidence="1">86</strain>
    </source>
</reference>